<dbReference type="RefSeq" id="WP_386432908.1">
    <property type="nucleotide sequence ID" value="NZ_JBHSBB010000014.1"/>
</dbReference>
<reference evidence="2" key="1">
    <citation type="journal article" date="2019" name="Int. J. Syst. Evol. Microbiol.">
        <title>The Global Catalogue of Microorganisms (GCM) 10K type strain sequencing project: providing services to taxonomists for standard genome sequencing and annotation.</title>
        <authorList>
            <consortium name="The Broad Institute Genomics Platform"/>
            <consortium name="The Broad Institute Genome Sequencing Center for Infectious Disease"/>
            <person name="Wu L."/>
            <person name="Ma J."/>
        </authorList>
    </citation>
    <scope>NUCLEOTIDE SEQUENCE [LARGE SCALE GENOMIC DNA]</scope>
    <source>
        <strain evidence="2">CGMCC 4.7237</strain>
    </source>
</reference>
<evidence type="ECO:0000313" key="1">
    <source>
        <dbReference type="EMBL" id="MFC4034570.1"/>
    </source>
</evidence>
<comment type="caution">
    <text evidence="1">The sequence shown here is derived from an EMBL/GenBank/DDBJ whole genome shotgun (WGS) entry which is preliminary data.</text>
</comment>
<name>A0ABV8HUS7_9ACTN</name>
<keyword evidence="2" id="KW-1185">Reference proteome</keyword>
<dbReference type="Proteomes" id="UP001595765">
    <property type="component" value="Unassembled WGS sequence"/>
</dbReference>
<proteinExistence type="predicted"/>
<evidence type="ECO:0000313" key="2">
    <source>
        <dbReference type="Proteomes" id="UP001595765"/>
    </source>
</evidence>
<gene>
    <name evidence="1" type="ORF">ACFO3J_24280</name>
</gene>
<organism evidence="1 2">
    <name type="scientific">Streptomyces polygonati</name>
    <dbReference type="NCBI Taxonomy" id="1617087"/>
    <lineage>
        <taxon>Bacteria</taxon>
        <taxon>Bacillati</taxon>
        <taxon>Actinomycetota</taxon>
        <taxon>Actinomycetes</taxon>
        <taxon>Kitasatosporales</taxon>
        <taxon>Streptomycetaceae</taxon>
        <taxon>Streptomyces</taxon>
    </lineage>
</organism>
<protein>
    <submittedName>
        <fullName evidence="1">Uncharacterized protein</fullName>
    </submittedName>
</protein>
<accession>A0ABV8HUS7</accession>
<sequence>MPLPDACDLELSPGDFCNQPVTHIALSATAPEMWLGREDANACLAGFCSPEHANAEPRPTLAAAKHAHATVADMCDEQPVLDAWQRAIVAYPAPVELHENAPAN</sequence>
<dbReference type="EMBL" id="JBHSBB010000014">
    <property type="protein sequence ID" value="MFC4034570.1"/>
    <property type="molecule type" value="Genomic_DNA"/>
</dbReference>